<dbReference type="InterPro" id="IPR002912">
    <property type="entry name" value="ACT_dom"/>
</dbReference>
<accession>A0AB38XQ32</accession>
<evidence type="ECO:0000313" key="3">
    <source>
        <dbReference type="EMBL" id="WCE46302.1"/>
    </source>
</evidence>
<name>A0AB38XQ32_9ACTO</name>
<dbReference type="SUPFAM" id="SSF55021">
    <property type="entry name" value="ACT-like"/>
    <property type="match status" value="1"/>
</dbReference>
<dbReference type="Pfam" id="PF13740">
    <property type="entry name" value="ACT_6"/>
    <property type="match status" value="1"/>
</dbReference>
<dbReference type="Proteomes" id="UP001211044">
    <property type="component" value="Chromosome"/>
</dbReference>
<dbReference type="NCBIfam" id="NF001220">
    <property type="entry name" value="PRK00194.1"/>
    <property type="match status" value="1"/>
</dbReference>
<evidence type="ECO:0000256" key="1">
    <source>
        <dbReference type="HAMAP-Rule" id="MF_01054"/>
    </source>
</evidence>
<protein>
    <recommendedName>
        <fullName evidence="1">UPF0237 protein PIG85_01260</fullName>
    </recommendedName>
</protein>
<dbReference type="KEGG" id="wne:PIG85_01260"/>
<proteinExistence type="inferred from homology"/>
<dbReference type="RefSeq" id="WP_004806710.1">
    <property type="nucleotide sequence ID" value="NZ_CP116394.1"/>
</dbReference>
<dbReference type="InterPro" id="IPR045865">
    <property type="entry name" value="ACT-like_dom_sf"/>
</dbReference>
<dbReference type="InterPro" id="IPR022986">
    <property type="entry name" value="UPF0237_ACT"/>
</dbReference>
<dbReference type="AlphaFoldDB" id="A0AB38XQ32"/>
<evidence type="ECO:0000259" key="2">
    <source>
        <dbReference type="PROSITE" id="PS51671"/>
    </source>
</evidence>
<comment type="similarity">
    <text evidence="1">Belongs to the UPF0237 family.</text>
</comment>
<gene>
    <name evidence="3" type="ORF">PIG85_01260</name>
</gene>
<dbReference type="HAMAP" id="MF_01054">
    <property type="entry name" value="UPF0237"/>
    <property type="match status" value="1"/>
</dbReference>
<dbReference type="EMBL" id="CP116394">
    <property type="protein sequence ID" value="WCE46302.1"/>
    <property type="molecule type" value="Genomic_DNA"/>
</dbReference>
<organism evidence="3 4">
    <name type="scientific">Winkia neuii subsp. anitrata</name>
    <dbReference type="NCBI Taxonomy" id="29318"/>
    <lineage>
        <taxon>Bacteria</taxon>
        <taxon>Bacillati</taxon>
        <taxon>Actinomycetota</taxon>
        <taxon>Actinomycetes</taxon>
        <taxon>Actinomycetales</taxon>
        <taxon>Actinomycetaceae</taxon>
        <taxon>Winkia</taxon>
    </lineage>
</organism>
<evidence type="ECO:0000313" key="4">
    <source>
        <dbReference type="Proteomes" id="UP001211044"/>
    </source>
</evidence>
<dbReference type="PROSITE" id="PS51671">
    <property type="entry name" value="ACT"/>
    <property type="match status" value="1"/>
</dbReference>
<sequence length="89" mass="9701">MDAIITVAGVDHTGIVSAVANALAEEKVNIVNISQTLMDQYFTMILHCEFDADRLPISALQERMGKVAAAENLIIKVQSEAIFDAMHEV</sequence>
<feature type="domain" description="ACT" evidence="2">
    <location>
        <begin position="4"/>
        <end position="82"/>
    </location>
</feature>
<reference evidence="3" key="1">
    <citation type="submission" date="2023-01" db="EMBL/GenBank/DDBJ databases">
        <title>Comparative Genomic Analysis of the Clinically-Derived Winkia Strain NY0527 Provides Evidence into the Taxonomic Reassignment of Winkia neuii and Characterizes Their Virulence Traits.</title>
        <authorList>
            <person name="Cai X."/>
            <person name="Peng Y."/>
            <person name="Li M."/>
            <person name="Qiu Y."/>
            <person name="Wang Y."/>
            <person name="Xu L."/>
            <person name="Hou Q."/>
        </authorList>
    </citation>
    <scope>NUCLEOTIDE SEQUENCE</scope>
    <source>
        <strain evidence="3">NY0527</strain>
    </source>
</reference>
<dbReference type="Gene3D" id="3.30.70.260">
    <property type="match status" value="1"/>
</dbReference>